<sequence length="389" mass="42491">MSAQQVASINAAHSNTKRAVNQVVQLTKEEAWRLNSDARLRQQMERLPYSAYDANTVDPSAKKDVVDEHDNPLGQERYVIGHLWVFASTLNDAFGTRKYWVYNTKTQVLVSFEPEHGIAAKNRTYMPANAQFRNMAAGTGVVGGYMEKGFLGVSAGMLTGGLIYEIGGVAVVGTAIRAYLVKTAKGAGTRILVDLTTQFGVGAVTGKGSWSQRAQASFMDINWVSALGAAAVNTEGLRWHAKLLAAFGTSVGSNAYSFKFNNEEKYHSPGHMVNINDAKESKDFVINVILGTVFDQAKEYGAPWLEKVMRSTPNTMGMLTALKHRRVVPRLSASKVDQSMVAVLSYHMGGAMETIKKGVENYFADKQEQQEAAKKAALRKKTAARPSKP</sequence>
<proteinExistence type="predicted"/>
<reference evidence="2" key="1">
    <citation type="journal article" date="2019" name="Int. J. Syst. Evol. Microbiol.">
        <title>The Global Catalogue of Microorganisms (GCM) 10K type strain sequencing project: providing services to taxonomists for standard genome sequencing and annotation.</title>
        <authorList>
            <consortium name="The Broad Institute Genomics Platform"/>
            <consortium name="The Broad Institute Genome Sequencing Center for Infectious Disease"/>
            <person name="Wu L."/>
            <person name="Ma J."/>
        </authorList>
    </citation>
    <scope>NUCLEOTIDE SEQUENCE [LARGE SCALE GENOMIC DNA]</scope>
    <source>
        <strain evidence="2">JCM 17225</strain>
    </source>
</reference>
<protein>
    <submittedName>
        <fullName evidence="1">Uncharacterized protein</fullName>
    </submittedName>
</protein>
<dbReference type="RefSeq" id="WP_345050874.1">
    <property type="nucleotide sequence ID" value="NZ_BAABDK010000010.1"/>
</dbReference>
<dbReference type="EMBL" id="BAABDK010000010">
    <property type="protein sequence ID" value="GAA4027380.1"/>
    <property type="molecule type" value="Genomic_DNA"/>
</dbReference>
<evidence type="ECO:0000313" key="2">
    <source>
        <dbReference type="Proteomes" id="UP001501469"/>
    </source>
</evidence>
<dbReference type="Proteomes" id="UP001501469">
    <property type="component" value="Unassembled WGS sequence"/>
</dbReference>
<gene>
    <name evidence="1" type="ORF">GCM10022409_09210</name>
</gene>
<comment type="caution">
    <text evidence="1">The sequence shown here is derived from an EMBL/GenBank/DDBJ whole genome shotgun (WGS) entry which is preliminary data.</text>
</comment>
<accession>A0ABP7TLK4</accession>
<name>A0ABP7TLK4_9BACT</name>
<evidence type="ECO:0000313" key="1">
    <source>
        <dbReference type="EMBL" id="GAA4027380.1"/>
    </source>
</evidence>
<keyword evidence="2" id="KW-1185">Reference proteome</keyword>
<organism evidence="1 2">
    <name type="scientific">Hymenobacter glaciei</name>
    <dbReference type="NCBI Taxonomy" id="877209"/>
    <lineage>
        <taxon>Bacteria</taxon>
        <taxon>Pseudomonadati</taxon>
        <taxon>Bacteroidota</taxon>
        <taxon>Cytophagia</taxon>
        <taxon>Cytophagales</taxon>
        <taxon>Hymenobacteraceae</taxon>
        <taxon>Hymenobacter</taxon>
    </lineage>
</organism>